<sequence>MLDFQQKRKVKSFMYNRVTLAVLLVVVLFVLNSTWSVYQKKRESERLKNVALGNVENLRGRNSELQVKIERLGTEVGIEEEIRSKFNVAKQEENAVIIVPKSETNATSTNSSSFWQKVKKFFGM</sequence>
<dbReference type="InterPro" id="IPR007060">
    <property type="entry name" value="FtsL/DivIC"/>
</dbReference>
<protein>
    <recommendedName>
        <fullName evidence="3">Cell division protein FtsL</fullName>
    </recommendedName>
</protein>
<reference evidence="1 2" key="1">
    <citation type="journal article" date="2016" name="Nat. Commun.">
        <title>Thousands of microbial genomes shed light on interconnected biogeochemical processes in an aquifer system.</title>
        <authorList>
            <person name="Anantharaman K."/>
            <person name="Brown C.T."/>
            <person name="Hug L.A."/>
            <person name="Sharon I."/>
            <person name="Castelle C.J."/>
            <person name="Probst A.J."/>
            <person name="Thomas B.C."/>
            <person name="Singh A."/>
            <person name="Wilkins M.J."/>
            <person name="Karaoz U."/>
            <person name="Brodie E.L."/>
            <person name="Williams K.H."/>
            <person name="Hubbard S.S."/>
            <person name="Banfield J.F."/>
        </authorList>
    </citation>
    <scope>NUCLEOTIDE SEQUENCE [LARGE SCALE GENOMIC DNA]</scope>
</reference>
<gene>
    <name evidence="1" type="ORF">A3G99_01415</name>
</gene>
<comment type="caution">
    <text evidence="1">The sequence shown here is derived from an EMBL/GenBank/DDBJ whole genome shotgun (WGS) entry which is preliminary data.</text>
</comment>
<evidence type="ECO:0008006" key="3">
    <source>
        <dbReference type="Google" id="ProtNLM"/>
    </source>
</evidence>
<dbReference type="AlphaFoldDB" id="A0A1G2UTV3"/>
<dbReference type="Proteomes" id="UP000176558">
    <property type="component" value="Unassembled WGS sequence"/>
</dbReference>
<name>A0A1G2UTV3_9BACT</name>
<dbReference type="Pfam" id="PF04977">
    <property type="entry name" value="DivIC"/>
    <property type="match status" value="1"/>
</dbReference>
<dbReference type="EMBL" id="MHWT01000011">
    <property type="protein sequence ID" value="OHB12788.1"/>
    <property type="molecule type" value="Genomic_DNA"/>
</dbReference>
<organism evidence="1 2">
    <name type="scientific">Candidatus Zambryskibacteria bacterium RIFCSPLOWO2_12_FULL_39_23</name>
    <dbReference type="NCBI Taxonomy" id="1802776"/>
    <lineage>
        <taxon>Bacteria</taxon>
        <taxon>Candidatus Zambryskiibacteriota</taxon>
    </lineage>
</organism>
<evidence type="ECO:0000313" key="2">
    <source>
        <dbReference type="Proteomes" id="UP000176558"/>
    </source>
</evidence>
<proteinExistence type="predicted"/>
<evidence type="ECO:0000313" key="1">
    <source>
        <dbReference type="EMBL" id="OHB12788.1"/>
    </source>
</evidence>
<accession>A0A1G2UTV3</accession>